<name>A0ABS3LC97_9ENTE</name>
<keyword evidence="2" id="KW-1185">Reference proteome</keyword>
<proteinExistence type="predicted"/>
<sequence>MANLAKDIMRWLEHPANGQGRPADQAAYFDKLWNDLILEIQRIEGCEAPMDYEADFARMAQYSGPLYRIHQEFEEKHPFGVVENTSFVSWTKQKDFLDFSWLEKGKEVLLIEGKAEFPDIGIDLVGIKKWANMYDHPLSFNQFEAEQEVVFPLMFENIVNMKIKEIA</sequence>
<accession>A0ABS3LC97</accession>
<protein>
    <submittedName>
        <fullName evidence="1">Uncharacterized protein</fullName>
    </submittedName>
</protein>
<dbReference type="Proteomes" id="UP000664601">
    <property type="component" value="Unassembled WGS sequence"/>
</dbReference>
<organism evidence="1 2">
    <name type="scientific">Candidatus Enterococcus moelleringii</name>
    <dbReference type="NCBI Taxonomy" id="2815325"/>
    <lineage>
        <taxon>Bacteria</taxon>
        <taxon>Bacillati</taxon>
        <taxon>Bacillota</taxon>
        <taxon>Bacilli</taxon>
        <taxon>Lactobacillales</taxon>
        <taxon>Enterococcaceae</taxon>
        <taxon>Enterococcus</taxon>
    </lineage>
</organism>
<evidence type="ECO:0000313" key="1">
    <source>
        <dbReference type="EMBL" id="MBO1307255.1"/>
    </source>
</evidence>
<evidence type="ECO:0000313" key="2">
    <source>
        <dbReference type="Proteomes" id="UP000664601"/>
    </source>
</evidence>
<dbReference type="EMBL" id="JAFREM010000021">
    <property type="protein sequence ID" value="MBO1307255.1"/>
    <property type="molecule type" value="Genomic_DNA"/>
</dbReference>
<reference evidence="1 2" key="1">
    <citation type="submission" date="2021-03" db="EMBL/GenBank/DDBJ databases">
        <title>Enterococcal diversity collection.</title>
        <authorList>
            <person name="Gilmore M.S."/>
            <person name="Schwartzman J."/>
            <person name="Van Tyne D."/>
            <person name="Martin M."/>
            <person name="Earl A.M."/>
            <person name="Manson A.L."/>
            <person name="Straub T."/>
            <person name="Salamzade R."/>
            <person name="Saavedra J."/>
            <person name="Lebreton F."/>
            <person name="Prichula J."/>
            <person name="Schaufler K."/>
            <person name="Gaca A."/>
            <person name="Sgardioli B."/>
            <person name="Wagenaar J."/>
            <person name="Strong T."/>
        </authorList>
    </citation>
    <scope>NUCLEOTIDE SEQUENCE [LARGE SCALE GENOMIC DNA]</scope>
    <source>
        <strain evidence="1 2">669A</strain>
    </source>
</reference>
<gene>
    <name evidence="1" type="ORF">JZO70_13845</name>
</gene>
<comment type="caution">
    <text evidence="1">The sequence shown here is derived from an EMBL/GenBank/DDBJ whole genome shotgun (WGS) entry which is preliminary data.</text>
</comment>
<dbReference type="RefSeq" id="WP_207674182.1">
    <property type="nucleotide sequence ID" value="NZ_JAFREM010000021.1"/>
</dbReference>